<proteinExistence type="predicted"/>
<reference evidence="1 2" key="1">
    <citation type="submission" date="2020-02" db="EMBL/GenBank/DDBJ databases">
        <title>Complete genome sequence of Blautia producta JCM 1471(T).</title>
        <authorList>
            <person name="Tourlousse D.M."/>
            <person name="Sakamoto M."/>
            <person name="Miura T."/>
            <person name="Narita K."/>
            <person name="Ohashi A."/>
            <person name="Uchino Y."/>
            <person name="Yamazoe A."/>
            <person name="Kameyama K."/>
            <person name="Terauchi J."/>
            <person name="Ohkuma M."/>
            <person name="Kawasaki H."/>
            <person name="Sekiguchi Y."/>
        </authorList>
    </citation>
    <scope>NUCLEOTIDE SEQUENCE [LARGE SCALE GENOMIC DNA]</scope>
    <source>
        <strain evidence="1 2">JCM 1471</strain>
    </source>
</reference>
<protein>
    <submittedName>
        <fullName evidence="1">Uncharacterized protein</fullName>
    </submittedName>
</protein>
<evidence type="ECO:0000313" key="2">
    <source>
        <dbReference type="Proteomes" id="UP000464715"/>
    </source>
</evidence>
<dbReference type="RefSeq" id="WP_018597976.1">
    <property type="nucleotide sequence ID" value="NZ_CP048626.1"/>
</dbReference>
<sequence length="48" mass="5893">MAERNLWSEKNRNFLVKKIWICGIITHVWAEFARMLRKAVVYEWVWGL</sequence>
<organism evidence="1 2">
    <name type="scientific">Blautia producta ATCC 27340 = DSM 2950</name>
    <dbReference type="NCBI Taxonomy" id="1121114"/>
    <lineage>
        <taxon>Bacteria</taxon>
        <taxon>Bacillati</taxon>
        <taxon>Bacillota</taxon>
        <taxon>Clostridia</taxon>
        <taxon>Lachnospirales</taxon>
        <taxon>Lachnospiraceae</taxon>
        <taxon>Blautia</taxon>
    </lineage>
</organism>
<evidence type="ECO:0000313" key="1">
    <source>
        <dbReference type="EMBL" id="QIB53703.1"/>
    </source>
</evidence>
<keyword evidence="2" id="KW-1185">Reference proteome</keyword>
<gene>
    <name evidence="1" type="ORF">GXM18_01770</name>
</gene>
<name>A0ABX6J6I3_9FIRM</name>
<dbReference type="GeneID" id="75050720"/>
<dbReference type="Proteomes" id="UP000464715">
    <property type="component" value="Chromosome"/>
</dbReference>
<dbReference type="EMBL" id="CP048626">
    <property type="protein sequence ID" value="QIB53703.1"/>
    <property type="molecule type" value="Genomic_DNA"/>
</dbReference>
<accession>A0ABX6J6I3</accession>